<dbReference type="Pfam" id="PF14009">
    <property type="entry name" value="PADRE"/>
    <property type="match status" value="1"/>
</dbReference>
<dbReference type="AlphaFoldDB" id="A0A6V7PZX0"/>
<accession>A0A6V7PZX0</accession>
<reference evidence="2" key="1">
    <citation type="submission" date="2020-07" db="EMBL/GenBank/DDBJ databases">
        <authorList>
            <person name="Lin J."/>
        </authorList>
    </citation>
    <scope>NUCLEOTIDE SEQUENCE</scope>
</reference>
<protein>
    <submittedName>
        <fullName evidence="2">Uncharacterized protein</fullName>
    </submittedName>
</protein>
<feature type="compositionally biased region" description="Pro residues" evidence="1">
    <location>
        <begin position="309"/>
        <end position="322"/>
    </location>
</feature>
<gene>
    <name evidence="2" type="ORF">CB5_LOCUS19660</name>
</gene>
<sequence>MTTLELSENCTVGLVGQGDFVVEVRVTIELRATAPSDHGVREVLRQRLAASEPAGGYFVPVAVDCEAALITGDLRGEAYMRAAARLAPREEALLISRREHALMRRGAIVRDLGAGGDLDRAEPAGGRQQRKKKKKKKKKREEKKKEKKLCKIILNSATLLRRSDLCGVDVGGEAASSEAAEDAKEEGKEKGEKGERGIVVGSGGEGSEKGKQTVVARPQLGRRRGRRGPCEGGGRGAEAGAPGGIVEVHRRPVAASYVMARNPRHFVTRPDVFRFPWFVVRPDSLLRPGRVFFIVPCHTLYRLLRSSKSPPPRLLPPTPPPSATEKADPAPHGNCKLKSCLKKGNSARSRDGRRVQFVLPETEDED</sequence>
<proteinExistence type="predicted"/>
<dbReference type="InterPro" id="IPR025322">
    <property type="entry name" value="PADRE_dom"/>
</dbReference>
<dbReference type="PANTHER" id="PTHR33052">
    <property type="entry name" value="DUF4228 DOMAIN PROTEIN-RELATED"/>
    <property type="match status" value="1"/>
</dbReference>
<dbReference type="EMBL" id="LR862131">
    <property type="protein sequence ID" value="CAD1836449.1"/>
    <property type="molecule type" value="Genomic_DNA"/>
</dbReference>
<feature type="compositionally biased region" description="Basic residues" evidence="1">
    <location>
        <begin position="128"/>
        <end position="144"/>
    </location>
</feature>
<feature type="compositionally biased region" description="Gly residues" evidence="1">
    <location>
        <begin position="230"/>
        <end position="243"/>
    </location>
</feature>
<feature type="region of interest" description="Disordered" evidence="1">
    <location>
        <begin position="114"/>
        <end position="144"/>
    </location>
</feature>
<evidence type="ECO:0000256" key="1">
    <source>
        <dbReference type="SAM" id="MobiDB-lite"/>
    </source>
</evidence>
<dbReference type="Pfam" id="PF05910">
    <property type="entry name" value="DUF868"/>
    <property type="match status" value="1"/>
</dbReference>
<evidence type="ECO:0000313" key="2">
    <source>
        <dbReference type="EMBL" id="CAD1836449.1"/>
    </source>
</evidence>
<dbReference type="InterPro" id="IPR008586">
    <property type="entry name" value="DUF868_pln"/>
</dbReference>
<feature type="region of interest" description="Disordered" evidence="1">
    <location>
        <begin position="306"/>
        <end position="366"/>
    </location>
</feature>
<name>A0A6V7PZX0_ANACO</name>
<feature type="region of interest" description="Disordered" evidence="1">
    <location>
        <begin position="173"/>
        <end position="243"/>
    </location>
</feature>
<organism evidence="2">
    <name type="scientific">Ananas comosus var. bracteatus</name>
    <name type="common">red pineapple</name>
    <dbReference type="NCBI Taxonomy" id="296719"/>
    <lineage>
        <taxon>Eukaryota</taxon>
        <taxon>Viridiplantae</taxon>
        <taxon>Streptophyta</taxon>
        <taxon>Embryophyta</taxon>
        <taxon>Tracheophyta</taxon>
        <taxon>Spermatophyta</taxon>
        <taxon>Magnoliopsida</taxon>
        <taxon>Liliopsida</taxon>
        <taxon>Poales</taxon>
        <taxon>Bromeliaceae</taxon>
        <taxon>Bromelioideae</taxon>
        <taxon>Ananas</taxon>
    </lineage>
</organism>
<feature type="compositionally biased region" description="Basic and acidic residues" evidence="1">
    <location>
        <begin position="181"/>
        <end position="196"/>
    </location>
</feature>